<protein>
    <submittedName>
        <fullName evidence="2">Uncharacterized protein</fullName>
    </submittedName>
</protein>
<organism evidence="2 3">
    <name type="scientific">Natronincola ferrireducens</name>
    <dbReference type="NCBI Taxonomy" id="393762"/>
    <lineage>
        <taxon>Bacteria</taxon>
        <taxon>Bacillati</taxon>
        <taxon>Bacillota</taxon>
        <taxon>Clostridia</taxon>
        <taxon>Peptostreptococcales</taxon>
        <taxon>Natronincolaceae</taxon>
        <taxon>Natronincola</taxon>
    </lineage>
</organism>
<reference evidence="2" key="1">
    <citation type="submission" date="2016-10" db="EMBL/GenBank/DDBJ databases">
        <authorList>
            <person name="de Groot N.N."/>
        </authorList>
    </citation>
    <scope>NUCLEOTIDE SEQUENCE [LARGE SCALE GENOMIC DNA]</scope>
    <source>
        <strain evidence="2">DSM 18346</strain>
    </source>
</reference>
<dbReference type="AlphaFoldDB" id="A0A1G9A9Z1"/>
<accession>A0A1G9A9Z1</accession>
<name>A0A1G9A9Z1_9FIRM</name>
<evidence type="ECO:0000313" key="2">
    <source>
        <dbReference type="EMBL" id="SDK23270.1"/>
    </source>
</evidence>
<dbReference type="EMBL" id="FNFP01000001">
    <property type="protein sequence ID" value="SDK23270.1"/>
    <property type="molecule type" value="Genomic_DNA"/>
</dbReference>
<proteinExistence type="predicted"/>
<evidence type="ECO:0000256" key="1">
    <source>
        <dbReference type="SAM" id="MobiDB-lite"/>
    </source>
</evidence>
<evidence type="ECO:0000313" key="3">
    <source>
        <dbReference type="Proteomes" id="UP000198718"/>
    </source>
</evidence>
<feature type="region of interest" description="Disordered" evidence="1">
    <location>
        <begin position="1"/>
        <end position="29"/>
    </location>
</feature>
<keyword evidence="3" id="KW-1185">Reference proteome</keyword>
<sequence length="50" mass="5509">MAVESRDGSFSWGGAKDTAQPDETPMEVDTPFKIMPKLLGILEKSLSQRL</sequence>
<gene>
    <name evidence="2" type="ORF">SAMN05660472_01081</name>
</gene>
<dbReference type="Proteomes" id="UP000198718">
    <property type="component" value="Unassembled WGS sequence"/>
</dbReference>